<reference evidence="1 2" key="1">
    <citation type="submission" date="2013-11" db="EMBL/GenBank/DDBJ databases">
        <title>Opisthorchis viverrini - life in the bile duct.</title>
        <authorList>
            <person name="Young N.D."/>
            <person name="Nagarajan N."/>
            <person name="Lin S.J."/>
            <person name="Korhonen P.K."/>
            <person name="Jex A.R."/>
            <person name="Hall R.S."/>
            <person name="Safavi-Hemami H."/>
            <person name="Kaewkong W."/>
            <person name="Bertrand D."/>
            <person name="Gao S."/>
            <person name="Seet Q."/>
            <person name="Wongkham S."/>
            <person name="Teh B.T."/>
            <person name="Wongkham C."/>
            <person name="Intapan P.M."/>
            <person name="Maleewong W."/>
            <person name="Yang X."/>
            <person name="Hu M."/>
            <person name="Wang Z."/>
            <person name="Hofmann A."/>
            <person name="Sternberg P.W."/>
            <person name="Tan P."/>
            <person name="Wang J."/>
            <person name="Gasser R.B."/>
        </authorList>
    </citation>
    <scope>NUCLEOTIDE SEQUENCE [LARGE SCALE GENOMIC DNA]</scope>
</reference>
<evidence type="ECO:0000313" key="2">
    <source>
        <dbReference type="Proteomes" id="UP000054324"/>
    </source>
</evidence>
<dbReference type="Proteomes" id="UP000054324">
    <property type="component" value="Unassembled WGS sequence"/>
</dbReference>
<dbReference type="AlphaFoldDB" id="A0A074YYE4"/>
<sequence>MTPYHINFNGLHSEHRSIMIDHNRSSGHSPLYQTSELKSVVASSTFKCVSTGSSADTTTIIENRPQTLSRKFAVVFYVEPFLSRWDWIAELSRDYFLFRTTDHLRIPVEKSA</sequence>
<gene>
    <name evidence="1" type="ORF">T265_11502</name>
</gene>
<dbReference type="CTD" id="20325670"/>
<dbReference type="KEGG" id="ovi:T265_11502"/>
<name>A0A074YYE4_OPIVI</name>
<protein>
    <submittedName>
        <fullName evidence="1">Uncharacterized protein</fullName>
    </submittedName>
</protein>
<evidence type="ECO:0000313" key="1">
    <source>
        <dbReference type="EMBL" id="KER19821.1"/>
    </source>
</evidence>
<organism evidence="1 2">
    <name type="scientific">Opisthorchis viverrini</name>
    <name type="common">Southeast Asian liver fluke</name>
    <dbReference type="NCBI Taxonomy" id="6198"/>
    <lineage>
        <taxon>Eukaryota</taxon>
        <taxon>Metazoa</taxon>
        <taxon>Spiralia</taxon>
        <taxon>Lophotrochozoa</taxon>
        <taxon>Platyhelminthes</taxon>
        <taxon>Trematoda</taxon>
        <taxon>Digenea</taxon>
        <taxon>Opisthorchiida</taxon>
        <taxon>Opisthorchiata</taxon>
        <taxon>Opisthorchiidae</taxon>
        <taxon>Opisthorchis</taxon>
    </lineage>
</organism>
<proteinExistence type="predicted"/>
<accession>A0A074YYE4</accession>
<dbReference type="EMBL" id="KL597133">
    <property type="protein sequence ID" value="KER19821.1"/>
    <property type="molecule type" value="Genomic_DNA"/>
</dbReference>
<keyword evidence="2" id="KW-1185">Reference proteome</keyword>
<dbReference type="RefSeq" id="XP_009176436.1">
    <property type="nucleotide sequence ID" value="XM_009178172.1"/>
</dbReference>
<dbReference type="GeneID" id="20325670"/>